<feature type="compositionally biased region" description="Basic and acidic residues" evidence="1">
    <location>
        <begin position="297"/>
        <end position="312"/>
    </location>
</feature>
<feature type="compositionally biased region" description="Low complexity" evidence="1">
    <location>
        <begin position="345"/>
        <end position="364"/>
    </location>
</feature>
<feature type="compositionally biased region" description="Acidic residues" evidence="1">
    <location>
        <begin position="85"/>
        <end position="97"/>
    </location>
</feature>
<feature type="compositionally biased region" description="Low complexity" evidence="1">
    <location>
        <begin position="1"/>
        <end position="15"/>
    </location>
</feature>
<feature type="compositionally biased region" description="Low complexity" evidence="1">
    <location>
        <begin position="313"/>
        <end position="337"/>
    </location>
</feature>
<sequence length="432" mass="45070">MSQTQTYYSQQSRTRVPPAAPSPILQNIYGDTFANVNPHRGSCRSSGIFSLHASDLNINFGGSDNPPETPSRTRRTTAPAALPVQEEDEEDDREDDPPQPSPRGSGGNPREDSPEHPVPSGGDPDPEDDPSGPPGGGPPGGGPPGGGPPGGGPPGGGPPGGGPPGGGPPGGGPPGGGPPGGGPPGGGPPGGGPPPGPPENCELQDNFGVYDAVGDAESKLSNLYMKDSDRLNKYTVKFNQYAALVHWDHAALHYFFRKGLAPRLKDELVHVAEARTLHELRKQVSELDNRYWQRHFERAREQKSHPSSDSKSKKSNQSSNTSSSSNNKSNSSNSSGGSVSGSGSGKPQSNSNSGGSNNSSNNKKPYADKLGKDGKLNQAERDRCRKNNLCMFCGGNHKLEDCNKRKKAQDARGRAASAAKDDASSSAKEPEK</sequence>
<feature type="region of interest" description="Disordered" evidence="1">
    <location>
        <begin position="297"/>
        <end position="373"/>
    </location>
</feature>
<dbReference type="EMBL" id="JBANRG010000063">
    <property type="protein sequence ID" value="KAK7441343.1"/>
    <property type="molecule type" value="Genomic_DNA"/>
</dbReference>
<dbReference type="PANTHER" id="PTHR15503">
    <property type="entry name" value="LDOC1 RELATED"/>
    <property type="match status" value="1"/>
</dbReference>
<name>A0ABR1IYI6_9AGAR</name>
<dbReference type="PANTHER" id="PTHR15503:SF22">
    <property type="entry name" value="TRANSPOSON TY3-I GAG POLYPROTEIN"/>
    <property type="match status" value="1"/>
</dbReference>
<reference evidence="2 3" key="1">
    <citation type="submission" date="2024-01" db="EMBL/GenBank/DDBJ databases">
        <title>A draft genome for the cacao thread blight pathogen Marasmiellus scandens.</title>
        <authorList>
            <person name="Baruah I.K."/>
            <person name="Leung J."/>
            <person name="Bukari Y."/>
            <person name="Amoako-Attah I."/>
            <person name="Meinhardt L.W."/>
            <person name="Bailey B.A."/>
            <person name="Cohen S.P."/>
        </authorList>
    </citation>
    <scope>NUCLEOTIDE SEQUENCE [LARGE SCALE GENOMIC DNA]</scope>
    <source>
        <strain evidence="2 3">GH-19</strain>
    </source>
</reference>
<proteinExistence type="predicted"/>
<evidence type="ECO:0000313" key="3">
    <source>
        <dbReference type="Proteomes" id="UP001498398"/>
    </source>
</evidence>
<keyword evidence="3" id="KW-1185">Reference proteome</keyword>
<feature type="region of interest" description="Disordered" evidence="1">
    <location>
        <begin position="1"/>
        <end position="23"/>
    </location>
</feature>
<protein>
    <recommendedName>
        <fullName evidence="4">Gag protein</fullName>
    </recommendedName>
</protein>
<comment type="caution">
    <text evidence="2">The sequence shown here is derived from an EMBL/GenBank/DDBJ whole genome shotgun (WGS) entry which is preliminary data.</text>
</comment>
<feature type="region of interest" description="Disordered" evidence="1">
    <location>
        <begin position="56"/>
        <end position="201"/>
    </location>
</feature>
<gene>
    <name evidence="2" type="ORF">VKT23_016590</name>
</gene>
<feature type="compositionally biased region" description="Pro residues" evidence="1">
    <location>
        <begin position="131"/>
        <end position="198"/>
    </location>
</feature>
<feature type="region of interest" description="Disordered" evidence="1">
    <location>
        <begin position="394"/>
        <end position="432"/>
    </location>
</feature>
<evidence type="ECO:0008006" key="4">
    <source>
        <dbReference type="Google" id="ProtNLM"/>
    </source>
</evidence>
<evidence type="ECO:0000313" key="2">
    <source>
        <dbReference type="EMBL" id="KAK7441343.1"/>
    </source>
</evidence>
<accession>A0ABR1IYI6</accession>
<organism evidence="2 3">
    <name type="scientific">Marasmiellus scandens</name>
    <dbReference type="NCBI Taxonomy" id="2682957"/>
    <lineage>
        <taxon>Eukaryota</taxon>
        <taxon>Fungi</taxon>
        <taxon>Dikarya</taxon>
        <taxon>Basidiomycota</taxon>
        <taxon>Agaricomycotina</taxon>
        <taxon>Agaricomycetes</taxon>
        <taxon>Agaricomycetidae</taxon>
        <taxon>Agaricales</taxon>
        <taxon>Marasmiineae</taxon>
        <taxon>Omphalotaceae</taxon>
        <taxon>Marasmiellus</taxon>
    </lineage>
</organism>
<feature type="compositionally biased region" description="Basic and acidic residues" evidence="1">
    <location>
        <begin position="397"/>
        <end position="432"/>
    </location>
</feature>
<dbReference type="InterPro" id="IPR032567">
    <property type="entry name" value="RTL1-rel"/>
</dbReference>
<evidence type="ECO:0000256" key="1">
    <source>
        <dbReference type="SAM" id="MobiDB-lite"/>
    </source>
</evidence>
<dbReference type="Proteomes" id="UP001498398">
    <property type="component" value="Unassembled WGS sequence"/>
</dbReference>